<gene>
    <name evidence="4" type="ordered locus">Desru_0117</name>
    <name evidence="5" type="ordered locus">Desru_2297</name>
    <name evidence="6" type="ordered locus">Desru_2711</name>
</gene>
<evidence type="ECO:0000256" key="2">
    <source>
        <dbReference type="SAM" id="MobiDB-lite"/>
    </source>
</evidence>
<sequence length="173" mass="20252">MTKYSDEFQLRLVMEVESGQSITVVARAHGIPKKNLQRWVSIYEHGGIEQLLLKKQHYSQEFKISAIEYRWQHHLSYRQAAAELEIPNEGTLYQWEKRYLEMGSAGLQATKKGRPPKMPKKSEKLKRNLTREQELEAENAQLRMENAYLKKLNALVQERIARESGKKRLPSTN</sequence>
<dbReference type="Gene3D" id="1.10.10.10">
    <property type="entry name" value="Winged helix-like DNA-binding domain superfamily/Winged helix DNA-binding domain"/>
    <property type="match status" value="2"/>
</dbReference>
<dbReference type="EMBL" id="CP002780">
    <property type="protein sequence ID" value="AEG60936.1"/>
    <property type="molecule type" value="Genomic_DNA"/>
</dbReference>
<dbReference type="Proteomes" id="UP000009234">
    <property type="component" value="Chromosome"/>
</dbReference>
<proteinExistence type="inferred from homology"/>
<dbReference type="SUPFAM" id="SSF46689">
    <property type="entry name" value="Homeodomain-like"/>
    <property type="match status" value="2"/>
</dbReference>
<keyword evidence="7" id="KW-1185">Reference proteome</keyword>
<dbReference type="HOGENOM" id="CLU_027402_17_0_9"/>
<dbReference type="KEGG" id="dru:Desru_2297"/>
<evidence type="ECO:0000313" key="5">
    <source>
        <dbReference type="EMBL" id="AEG60542.1"/>
    </source>
</evidence>
<dbReference type="GO" id="GO:0006313">
    <property type="term" value="P:DNA transposition"/>
    <property type="evidence" value="ECO:0007669"/>
    <property type="project" value="InterPro"/>
</dbReference>
<dbReference type="InterPro" id="IPR036388">
    <property type="entry name" value="WH-like_DNA-bd_sf"/>
</dbReference>
<dbReference type="eggNOG" id="COG2963">
    <property type="taxonomic scope" value="Bacteria"/>
</dbReference>
<dbReference type="KEGG" id="dru:Desru_0117"/>
<organism evidence="4 7">
    <name type="scientific">Desulforamulus ruminis (strain ATCC 23193 / DSM 2154 / NCIMB 8452 / DL)</name>
    <name type="common">Desulfotomaculum ruminis</name>
    <dbReference type="NCBI Taxonomy" id="696281"/>
    <lineage>
        <taxon>Bacteria</taxon>
        <taxon>Bacillati</taxon>
        <taxon>Bacillota</taxon>
        <taxon>Clostridia</taxon>
        <taxon>Eubacteriales</taxon>
        <taxon>Peptococcaceae</taxon>
        <taxon>Desulforamulus</taxon>
    </lineage>
</organism>
<dbReference type="Pfam" id="PF01527">
    <property type="entry name" value="HTH_Tnp_1"/>
    <property type="match status" value="1"/>
</dbReference>
<reference evidence="4 7" key="2">
    <citation type="journal article" date="2012" name="Stand. Genomic Sci.">
        <title>Complete genome sequence of the sulfate-reducing firmicute Desulfotomaculum ruminis type strain (DL(T)).</title>
        <authorList>
            <person name="Spring S."/>
            <person name="Visser M."/>
            <person name="Lu M."/>
            <person name="Copeland A."/>
            <person name="Lapidus A."/>
            <person name="Lucas S."/>
            <person name="Cheng J.F."/>
            <person name="Han C."/>
            <person name="Tapia R."/>
            <person name="Goodwin L.A."/>
            <person name="Pitluck S."/>
            <person name="Ivanova N."/>
            <person name="Land M."/>
            <person name="Hauser L."/>
            <person name="Larimer F."/>
            <person name="Rohde M."/>
            <person name="Goker M."/>
            <person name="Detter J.C."/>
            <person name="Kyrpides N.C."/>
            <person name="Woyke T."/>
            <person name="Schaap P.J."/>
            <person name="Plugge C.M."/>
            <person name="Muyzer G."/>
            <person name="Kuever J."/>
            <person name="Pereira I.A."/>
            <person name="Parshina S.N."/>
            <person name="Bernier-Latmani R."/>
            <person name="Stams A.J."/>
            <person name="Klenk H.P."/>
        </authorList>
    </citation>
    <scope>NUCLEOTIDE SEQUENCE [LARGE SCALE GENOMIC DNA]</scope>
    <source>
        <strain evidence="7">ATCC 23193 / DSM 2154 / NCIB 8452 / DL</strain>
        <strain evidence="4">DSM 2154</strain>
    </source>
</reference>
<accession>F6DLX5</accession>
<dbReference type="EMBL" id="CP002780">
    <property type="protein sequence ID" value="AEG60542.1"/>
    <property type="molecule type" value="Genomic_DNA"/>
</dbReference>
<evidence type="ECO:0000313" key="4">
    <source>
        <dbReference type="EMBL" id="AEG58418.1"/>
    </source>
</evidence>
<dbReference type="GO" id="GO:0003677">
    <property type="term" value="F:DNA binding"/>
    <property type="evidence" value="ECO:0007669"/>
    <property type="project" value="InterPro"/>
</dbReference>
<dbReference type="GO" id="GO:0004803">
    <property type="term" value="F:transposase activity"/>
    <property type="evidence" value="ECO:0007669"/>
    <property type="project" value="InterPro"/>
</dbReference>
<comment type="similarity">
    <text evidence="1">Belongs to the IS150/IS1296 orfA family.</text>
</comment>
<evidence type="ECO:0000313" key="6">
    <source>
        <dbReference type="EMBL" id="AEG60936.1"/>
    </source>
</evidence>
<feature type="domain" description="Insertion element IS150 protein InsJ-like helix-turn-helix" evidence="3">
    <location>
        <begin position="62"/>
        <end position="115"/>
    </location>
</feature>
<dbReference type="InterPro" id="IPR002514">
    <property type="entry name" value="Transposase_8"/>
</dbReference>
<dbReference type="InterPro" id="IPR009057">
    <property type="entry name" value="Homeodomain-like_sf"/>
</dbReference>
<reference evidence="7" key="1">
    <citation type="submission" date="2011-05" db="EMBL/GenBank/DDBJ databases">
        <title>Complete sequence of Desulfotomaculum ruminis DSM 2154.</title>
        <authorList>
            <person name="Lucas S."/>
            <person name="Copeland A."/>
            <person name="Lapidus A."/>
            <person name="Cheng J.-F."/>
            <person name="Goodwin L."/>
            <person name="Pitluck S."/>
            <person name="Lu M."/>
            <person name="Detter J.C."/>
            <person name="Han C."/>
            <person name="Tapia R."/>
            <person name="Land M."/>
            <person name="Hauser L."/>
            <person name="Kyrpides N."/>
            <person name="Ivanova N."/>
            <person name="Mikhailova N."/>
            <person name="Pagani I."/>
            <person name="Stams A.J.M."/>
            <person name="Plugge C.M."/>
            <person name="Muyzer G."/>
            <person name="Kuever J."/>
            <person name="Parshina S.N."/>
            <person name="Ivanova A.E."/>
            <person name="Nazina T.N."/>
            <person name="Brambilla E."/>
            <person name="Spring S."/>
            <person name="Klenk H.-P."/>
            <person name="Woyke T."/>
        </authorList>
    </citation>
    <scope>NUCLEOTIDE SEQUENCE [LARGE SCALE GENOMIC DNA]</scope>
    <source>
        <strain evidence="7">ATCC 23193 / DSM 2154 / NCIB 8452 / DL</strain>
    </source>
</reference>
<dbReference type="PANTHER" id="PTHR33795:SF1">
    <property type="entry name" value="INSERTION ELEMENT IS150 PROTEIN INSJ"/>
    <property type="match status" value="1"/>
</dbReference>
<dbReference type="Pfam" id="PF13518">
    <property type="entry name" value="HTH_28"/>
    <property type="match status" value="1"/>
</dbReference>
<dbReference type="AlphaFoldDB" id="F6DLX5"/>
<dbReference type="KEGG" id="dru:Desru_2711"/>
<dbReference type="EMBL" id="CP002780">
    <property type="protein sequence ID" value="AEG58418.1"/>
    <property type="molecule type" value="Genomic_DNA"/>
</dbReference>
<evidence type="ECO:0000313" key="7">
    <source>
        <dbReference type="Proteomes" id="UP000009234"/>
    </source>
</evidence>
<name>F6DLX5_DESRL</name>
<dbReference type="PANTHER" id="PTHR33795">
    <property type="entry name" value="INSERTION ELEMENT IS150 PROTEIN INSJ"/>
    <property type="match status" value="1"/>
</dbReference>
<evidence type="ECO:0000259" key="3">
    <source>
        <dbReference type="Pfam" id="PF13518"/>
    </source>
</evidence>
<evidence type="ECO:0000256" key="1">
    <source>
        <dbReference type="ARBA" id="ARBA00038232"/>
    </source>
</evidence>
<protein>
    <submittedName>
        <fullName evidence="4">Transposase IS3/IS911 family protein</fullName>
    </submittedName>
</protein>
<dbReference type="InterPro" id="IPR055247">
    <property type="entry name" value="InsJ-like_HTH"/>
</dbReference>
<dbReference type="STRING" id="696281.Desru_0117"/>
<dbReference type="InterPro" id="IPR052057">
    <property type="entry name" value="IS150/IS1296_orfA-like"/>
</dbReference>
<feature type="region of interest" description="Disordered" evidence="2">
    <location>
        <begin position="108"/>
        <end position="127"/>
    </location>
</feature>